<evidence type="ECO:0000259" key="12">
    <source>
        <dbReference type="Pfam" id="PF02558"/>
    </source>
</evidence>
<protein>
    <recommendedName>
        <fullName evidence="5 11">2-dehydropantoate 2-reductase</fullName>
        <ecNumber evidence="4 11">1.1.1.169</ecNumber>
    </recommendedName>
    <alternativeName>
        <fullName evidence="9 11">Ketopantoate reductase</fullName>
    </alternativeName>
</protein>
<dbReference type="InterPro" id="IPR050838">
    <property type="entry name" value="Ketopantoate_reductase"/>
</dbReference>
<dbReference type="EMBL" id="AP023420">
    <property type="protein sequence ID" value="BCK84644.1"/>
    <property type="molecule type" value="Genomic_DNA"/>
</dbReference>
<dbReference type="GO" id="GO:0015940">
    <property type="term" value="P:pantothenate biosynthetic process"/>
    <property type="evidence" value="ECO:0007669"/>
    <property type="project" value="UniProtKB-UniPathway"/>
</dbReference>
<evidence type="ECO:0000256" key="11">
    <source>
        <dbReference type="RuleBase" id="RU362068"/>
    </source>
</evidence>
<dbReference type="InterPro" id="IPR013328">
    <property type="entry name" value="6PGD_dom2"/>
</dbReference>
<dbReference type="Proteomes" id="UP000679848">
    <property type="component" value="Chromosome"/>
</dbReference>
<dbReference type="EC" id="1.1.1.169" evidence="4 11"/>
<dbReference type="PANTHER" id="PTHR43765:SF2">
    <property type="entry name" value="2-DEHYDROPANTOATE 2-REDUCTASE"/>
    <property type="match status" value="1"/>
</dbReference>
<dbReference type="InterPro" id="IPR003710">
    <property type="entry name" value="ApbA"/>
</dbReference>
<dbReference type="KEGG" id="pfaa:MM59RIKEN_19630"/>
<name>A0A810Q9J7_9FIRM</name>
<sequence>MKIGLLGCGAMGSLYGGYLSKVHEVYVCDVWKEHIEAIRANGIRLDEPEGETAVFTPKYATTDPSEIGPVDLLIVFVKYMLLEDALKNAKTMIGKDTIVLSLQNGIGNYDEIAKVVPEEQICCGTTAHGCTFLEPGHVRHTGRGITNVGTLKGPYANAEKVADALRQAGFEAAAHENVMQLIWHKLFANIAINAITALLDQTNATVAENPYEHTLAENMVREAVAVANATGCHFDVEAELKNAFDVAIATGTNRSSMLQDVTRQRETEIKIINGAVVKTGKEAGIPTPYNEVICQLIQAKQSFYLKK</sequence>
<dbReference type="PANTHER" id="PTHR43765">
    <property type="entry name" value="2-DEHYDROPANTOATE 2-REDUCTASE-RELATED"/>
    <property type="match status" value="1"/>
</dbReference>
<comment type="similarity">
    <text evidence="3 11">Belongs to the ketopantoate reductase family.</text>
</comment>
<dbReference type="UniPathway" id="UPA00028">
    <property type="reaction ID" value="UER00004"/>
</dbReference>
<proteinExistence type="inferred from homology"/>
<dbReference type="NCBIfam" id="TIGR00745">
    <property type="entry name" value="apbA_panE"/>
    <property type="match status" value="1"/>
</dbReference>
<keyword evidence="6 11" id="KW-0566">Pantothenate biosynthesis</keyword>
<feature type="domain" description="Ketopantoate reductase C-terminal" evidence="13">
    <location>
        <begin position="177"/>
        <end position="301"/>
    </location>
</feature>
<dbReference type="RefSeq" id="WP_187029302.1">
    <property type="nucleotide sequence ID" value="NZ_AP023420.1"/>
</dbReference>
<evidence type="ECO:0000259" key="13">
    <source>
        <dbReference type="Pfam" id="PF08546"/>
    </source>
</evidence>
<evidence type="ECO:0000256" key="7">
    <source>
        <dbReference type="ARBA" id="ARBA00022857"/>
    </source>
</evidence>
<evidence type="ECO:0000256" key="3">
    <source>
        <dbReference type="ARBA" id="ARBA00007870"/>
    </source>
</evidence>
<dbReference type="Gene3D" id="3.40.50.720">
    <property type="entry name" value="NAD(P)-binding Rossmann-like Domain"/>
    <property type="match status" value="1"/>
</dbReference>
<dbReference type="GO" id="GO:0005737">
    <property type="term" value="C:cytoplasm"/>
    <property type="evidence" value="ECO:0007669"/>
    <property type="project" value="TreeGrafter"/>
</dbReference>
<organism evidence="14 15">
    <name type="scientific">Pusillibacter faecalis</name>
    <dbReference type="NCBI Taxonomy" id="2714358"/>
    <lineage>
        <taxon>Bacteria</taxon>
        <taxon>Bacillati</taxon>
        <taxon>Bacillota</taxon>
        <taxon>Clostridia</taxon>
        <taxon>Eubacteriales</taxon>
        <taxon>Oscillospiraceae</taxon>
        <taxon>Pusillibacter</taxon>
    </lineage>
</organism>
<dbReference type="InterPro" id="IPR036291">
    <property type="entry name" value="NAD(P)-bd_dom_sf"/>
</dbReference>
<evidence type="ECO:0000256" key="1">
    <source>
        <dbReference type="ARBA" id="ARBA00002919"/>
    </source>
</evidence>
<dbReference type="AlphaFoldDB" id="A0A810Q9J7"/>
<dbReference type="SUPFAM" id="SSF48179">
    <property type="entry name" value="6-phosphogluconate dehydrogenase C-terminal domain-like"/>
    <property type="match status" value="1"/>
</dbReference>
<gene>
    <name evidence="14" type="primary">panE</name>
    <name evidence="14" type="ORF">MM59RIKEN_19630</name>
</gene>
<dbReference type="FunFam" id="1.10.1040.10:FF:000017">
    <property type="entry name" value="2-dehydropantoate 2-reductase"/>
    <property type="match status" value="1"/>
</dbReference>
<dbReference type="Gene3D" id="1.10.1040.10">
    <property type="entry name" value="N-(1-d-carboxylethyl)-l-norvaline Dehydrogenase, domain 2"/>
    <property type="match status" value="1"/>
</dbReference>
<evidence type="ECO:0000256" key="6">
    <source>
        <dbReference type="ARBA" id="ARBA00022655"/>
    </source>
</evidence>
<feature type="domain" description="Ketopantoate reductase N-terminal" evidence="12">
    <location>
        <begin position="3"/>
        <end position="152"/>
    </location>
</feature>
<dbReference type="Pfam" id="PF02558">
    <property type="entry name" value="ApbA"/>
    <property type="match status" value="1"/>
</dbReference>
<accession>A0A810Q9J7</accession>
<dbReference type="InterPro" id="IPR013752">
    <property type="entry name" value="KPA_reductase"/>
</dbReference>
<reference evidence="14" key="1">
    <citation type="submission" date="2020-09" db="EMBL/GenBank/DDBJ databases">
        <title>New species isolated from human feces.</title>
        <authorList>
            <person name="Kitahara M."/>
            <person name="Shigeno Y."/>
            <person name="Shime M."/>
            <person name="Matsumoto Y."/>
            <person name="Nakamura S."/>
            <person name="Motooka D."/>
            <person name="Fukuoka S."/>
            <person name="Nishikawa H."/>
            <person name="Benno Y."/>
        </authorList>
    </citation>
    <scope>NUCLEOTIDE SEQUENCE</scope>
    <source>
        <strain evidence="14">MM59</strain>
    </source>
</reference>
<evidence type="ECO:0000256" key="4">
    <source>
        <dbReference type="ARBA" id="ARBA00013014"/>
    </source>
</evidence>
<dbReference type="SUPFAM" id="SSF51735">
    <property type="entry name" value="NAD(P)-binding Rossmann-fold domains"/>
    <property type="match status" value="1"/>
</dbReference>
<evidence type="ECO:0000256" key="9">
    <source>
        <dbReference type="ARBA" id="ARBA00032024"/>
    </source>
</evidence>
<evidence type="ECO:0000256" key="10">
    <source>
        <dbReference type="ARBA" id="ARBA00048793"/>
    </source>
</evidence>
<evidence type="ECO:0000256" key="8">
    <source>
        <dbReference type="ARBA" id="ARBA00023002"/>
    </source>
</evidence>
<keyword evidence="7 11" id="KW-0521">NADP</keyword>
<evidence type="ECO:0000256" key="2">
    <source>
        <dbReference type="ARBA" id="ARBA00004994"/>
    </source>
</evidence>
<dbReference type="Pfam" id="PF08546">
    <property type="entry name" value="ApbA_C"/>
    <property type="match status" value="1"/>
</dbReference>
<keyword evidence="15" id="KW-1185">Reference proteome</keyword>
<comment type="function">
    <text evidence="1 11">Catalyzes the NADPH-dependent reduction of ketopantoate into pantoic acid.</text>
</comment>
<comment type="pathway">
    <text evidence="2 11">Cofactor biosynthesis; (R)-pantothenate biosynthesis; (R)-pantoate from 3-methyl-2-oxobutanoate: step 2/2.</text>
</comment>
<evidence type="ECO:0000313" key="14">
    <source>
        <dbReference type="EMBL" id="BCK84644.1"/>
    </source>
</evidence>
<keyword evidence="8 11" id="KW-0560">Oxidoreductase</keyword>
<dbReference type="GO" id="GO:0008677">
    <property type="term" value="F:2-dehydropantoate 2-reductase activity"/>
    <property type="evidence" value="ECO:0007669"/>
    <property type="project" value="UniProtKB-EC"/>
</dbReference>
<evidence type="ECO:0000256" key="5">
    <source>
        <dbReference type="ARBA" id="ARBA00019465"/>
    </source>
</evidence>
<comment type="catalytic activity">
    <reaction evidence="10 11">
        <text>(R)-pantoate + NADP(+) = 2-dehydropantoate + NADPH + H(+)</text>
        <dbReference type="Rhea" id="RHEA:16233"/>
        <dbReference type="ChEBI" id="CHEBI:11561"/>
        <dbReference type="ChEBI" id="CHEBI:15378"/>
        <dbReference type="ChEBI" id="CHEBI:15980"/>
        <dbReference type="ChEBI" id="CHEBI:57783"/>
        <dbReference type="ChEBI" id="CHEBI:58349"/>
        <dbReference type="EC" id="1.1.1.169"/>
    </reaction>
</comment>
<dbReference type="InterPro" id="IPR013332">
    <property type="entry name" value="KPR_N"/>
</dbReference>
<dbReference type="GO" id="GO:0050661">
    <property type="term" value="F:NADP binding"/>
    <property type="evidence" value="ECO:0007669"/>
    <property type="project" value="TreeGrafter"/>
</dbReference>
<evidence type="ECO:0000313" key="15">
    <source>
        <dbReference type="Proteomes" id="UP000679848"/>
    </source>
</evidence>
<dbReference type="InterPro" id="IPR008927">
    <property type="entry name" value="6-PGluconate_DH-like_C_sf"/>
</dbReference>